<dbReference type="GeneID" id="110799700"/>
<feature type="repeat" description="ANK" evidence="3">
    <location>
        <begin position="373"/>
        <end position="405"/>
    </location>
</feature>
<dbReference type="InterPro" id="IPR036770">
    <property type="entry name" value="Ankyrin_rpt-contain_sf"/>
</dbReference>
<keyword evidence="1" id="KW-0677">Repeat</keyword>
<feature type="region of interest" description="Disordered" evidence="4">
    <location>
        <begin position="199"/>
        <end position="242"/>
    </location>
</feature>
<keyword evidence="5" id="KW-1185">Reference proteome</keyword>
<dbReference type="PANTHER" id="PTHR24203:SF86">
    <property type="entry name" value="PROTEASOME 26S SUBUNIT, NON-ATPASE 10"/>
    <property type="match status" value="1"/>
</dbReference>
<dbReference type="FunFam" id="1.25.40.20:FF:000461">
    <property type="entry name" value="Ankyrin repeat domain-containing protein, chloroplastic"/>
    <property type="match status" value="1"/>
</dbReference>
<feature type="repeat" description="ANK" evidence="3">
    <location>
        <begin position="307"/>
        <end position="339"/>
    </location>
</feature>
<feature type="repeat" description="ANK" evidence="3">
    <location>
        <begin position="340"/>
        <end position="372"/>
    </location>
</feature>
<dbReference type="InterPro" id="IPR002110">
    <property type="entry name" value="Ankyrin_rpt"/>
</dbReference>
<dbReference type="Pfam" id="PF13637">
    <property type="entry name" value="Ank_4"/>
    <property type="match status" value="1"/>
</dbReference>
<dbReference type="AlphaFoldDB" id="A0A9R0K6T1"/>
<evidence type="ECO:0000256" key="2">
    <source>
        <dbReference type="ARBA" id="ARBA00023043"/>
    </source>
</evidence>
<dbReference type="Gene3D" id="1.25.40.20">
    <property type="entry name" value="Ankyrin repeat-containing domain"/>
    <property type="match status" value="2"/>
</dbReference>
<feature type="compositionally biased region" description="Basic and acidic residues" evidence="4">
    <location>
        <begin position="233"/>
        <end position="242"/>
    </location>
</feature>
<evidence type="ECO:0000313" key="5">
    <source>
        <dbReference type="Proteomes" id="UP000813463"/>
    </source>
</evidence>
<dbReference type="PANTHER" id="PTHR24203">
    <property type="entry name" value="ANKYRIN REPEAT FAMILY PROTEIN"/>
    <property type="match status" value="1"/>
</dbReference>
<dbReference type="SMART" id="SM00248">
    <property type="entry name" value="ANK"/>
    <property type="match status" value="4"/>
</dbReference>
<reference evidence="6" key="2">
    <citation type="submission" date="2025-08" db="UniProtKB">
        <authorList>
            <consortium name="RefSeq"/>
        </authorList>
    </citation>
    <scope>IDENTIFICATION</scope>
    <source>
        <tissue evidence="6">Leaf</tissue>
    </source>
</reference>
<dbReference type="OrthoDB" id="1577640at2759"/>
<gene>
    <name evidence="6" type="primary">LOC110799700</name>
</gene>
<organism evidence="5 6">
    <name type="scientific">Spinacia oleracea</name>
    <name type="common">Spinach</name>
    <dbReference type="NCBI Taxonomy" id="3562"/>
    <lineage>
        <taxon>Eukaryota</taxon>
        <taxon>Viridiplantae</taxon>
        <taxon>Streptophyta</taxon>
        <taxon>Embryophyta</taxon>
        <taxon>Tracheophyta</taxon>
        <taxon>Spermatophyta</taxon>
        <taxon>Magnoliopsida</taxon>
        <taxon>eudicotyledons</taxon>
        <taxon>Gunneridae</taxon>
        <taxon>Pentapetalae</taxon>
        <taxon>Caryophyllales</taxon>
        <taxon>Chenopodiaceae</taxon>
        <taxon>Chenopodioideae</taxon>
        <taxon>Anserineae</taxon>
        <taxon>Spinacia</taxon>
    </lineage>
</organism>
<evidence type="ECO:0000313" key="6">
    <source>
        <dbReference type="RefSeq" id="XP_021860666.1"/>
    </source>
</evidence>
<proteinExistence type="predicted"/>
<feature type="compositionally biased region" description="Acidic residues" evidence="4">
    <location>
        <begin position="216"/>
        <end position="232"/>
    </location>
</feature>
<evidence type="ECO:0000256" key="3">
    <source>
        <dbReference type="PROSITE-ProRule" id="PRU00023"/>
    </source>
</evidence>
<dbReference type="RefSeq" id="XP_021860666.1">
    <property type="nucleotide sequence ID" value="XM_022004974.2"/>
</dbReference>
<name>A0A9R0K6T1_SPIOL</name>
<dbReference type="PROSITE" id="PS50297">
    <property type="entry name" value="ANK_REP_REGION"/>
    <property type="match status" value="2"/>
</dbReference>
<sequence length="471" mass="53306">MSHIPAAAVVGAATPNPSLRIFHYPNTVSLLPPSFLSPPSSIIPSCLYSLKALRSLSSSAFPSHSQNFQFATSNFNELGEGVDEFEEEEEQVIGDCLIFEDGVFEDPFIEQELNSQISSVSKTTQKPKSRQKQEEIIEPQNLIPEEWNQVVDEINLTKKERRKMAQELEFGQKIVKRKMINVNMQEYLRLKNEKLSQLNPVVLDNPPAFRAKDEGNGDSDEDEDDDDDDDDDVNNRREYVSSRVEPKNPRWAVYGRGLDDITDFFNSGSYESSDNKSDGRQNQMLFTKEEKYLMNAKKPKLAAATSQKWLPLHTLAASGEFYLLNTLLKYDVDINAADQDGLTALHKAIICKKQAIINFLLRESVDPVVRDKDGATLMHYAVRAASSQTIKTLLLHNIDINLQDNDGWTPLHLAVQARRTDVVRLLLMKGADKTLKNKDNLAPLELCLYSGIDTNTFLLIKLLKQLPRQHR</sequence>
<feature type="repeat" description="ANK" evidence="3">
    <location>
        <begin position="406"/>
        <end position="438"/>
    </location>
</feature>
<dbReference type="Pfam" id="PF12796">
    <property type="entry name" value="Ank_2"/>
    <property type="match status" value="1"/>
</dbReference>
<reference evidence="5" key="1">
    <citation type="journal article" date="2021" name="Nat. Commun.">
        <title>Genomic analyses provide insights into spinach domestication and the genetic basis of agronomic traits.</title>
        <authorList>
            <person name="Cai X."/>
            <person name="Sun X."/>
            <person name="Xu C."/>
            <person name="Sun H."/>
            <person name="Wang X."/>
            <person name="Ge C."/>
            <person name="Zhang Z."/>
            <person name="Wang Q."/>
            <person name="Fei Z."/>
            <person name="Jiao C."/>
            <person name="Wang Q."/>
        </authorList>
    </citation>
    <scope>NUCLEOTIDE SEQUENCE [LARGE SCALE GENOMIC DNA]</scope>
    <source>
        <strain evidence="5">cv. Varoflay</strain>
    </source>
</reference>
<keyword evidence="2 3" id="KW-0040">ANK repeat</keyword>
<accession>A0A9R0K6T1</accession>
<evidence type="ECO:0000256" key="4">
    <source>
        <dbReference type="SAM" id="MobiDB-lite"/>
    </source>
</evidence>
<dbReference type="PROSITE" id="PS50088">
    <property type="entry name" value="ANK_REPEAT"/>
    <property type="match status" value="4"/>
</dbReference>
<dbReference type="SUPFAM" id="SSF48403">
    <property type="entry name" value="Ankyrin repeat"/>
    <property type="match status" value="1"/>
</dbReference>
<dbReference type="KEGG" id="soe:110799700"/>
<dbReference type="Proteomes" id="UP000813463">
    <property type="component" value="Chromosome 6"/>
</dbReference>
<evidence type="ECO:0000256" key="1">
    <source>
        <dbReference type="ARBA" id="ARBA00022737"/>
    </source>
</evidence>
<protein>
    <submittedName>
        <fullName evidence="6">Ankyrin repeat domain-containing protein, chloroplastic</fullName>
    </submittedName>
</protein>
<feature type="region of interest" description="Disordered" evidence="4">
    <location>
        <begin position="116"/>
        <end position="137"/>
    </location>
</feature>